<evidence type="ECO:0000313" key="1">
    <source>
        <dbReference type="EMBL" id="AOH84397.1"/>
    </source>
</evidence>
<dbReference type="OrthoDB" id="7792848at2"/>
<sequence>MTCEFETDFRKYYEIQLVSVDEKRIVDAATRFDTPFLRPALESVFALDAFAYQNLRKYAFDLIESGSFSAVNPMTGKSCPVSNTFTFDDFLTIFFFVDAENSFALVAGDLSQGFPITNLILFEKRLIFSLNPTFWALKSRHFDILKENGISKIAPVSEPRQICLVAGDPNFAHHAWNELSALEKIVELGLDRRVTLYAFHEALGPINEILGANFNIAGKLAKWQTNQLHGGGRLTFAAGGTLITRNVVDKICTFARTQIDPPLADLLGDLSRRRGRALWVSVRTRNRTMTNQTEVLAAVICAYLRDRPDRVVIMDGHSLPYDHDRDPDFLREANAAVVADDHLTIESVVAAVRETLPDANIVTRCGDKVHESILIAQDVGFYFCHHGTVQHKVGWFASVPGVVHCNRKVLESRPAQWVVDKSEVAIMPTYVPDETIGVFEDFSYDDEIQRNLNVENYFVQDLQKFVSFFLESLVENEILYQI</sequence>
<keyword evidence="2" id="KW-1185">Reference proteome</keyword>
<proteinExistence type="predicted"/>
<reference evidence="1 2" key="1">
    <citation type="submission" date="2016-01" db="EMBL/GenBank/DDBJ databases">
        <title>Complete genome and mega plasmid sequence of Sphingomonas panacis DCY99 elicits systemic resistance in rice to Xanthomonas oryzae.</title>
        <authorList>
            <person name="Kim Y.J."/>
            <person name="Yang D.C."/>
            <person name="Sing P."/>
        </authorList>
    </citation>
    <scope>NUCLEOTIDE SEQUENCE [LARGE SCALE GENOMIC DNA]</scope>
    <source>
        <strain evidence="1 2">DCY99</strain>
    </source>
</reference>
<organism evidence="1 2">
    <name type="scientific">Sphingomonas panacis</name>
    <dbReference type="NCBI Taxonomy" id="1560345"/>
    <lineage>
        <taxon>Bacteria</taxon>
        <taxon>Pseudomonadati</taxon>
        <taxon>Pseudomonadota</taxon>
        <taxon>Alphaproteobacteria</taxon>
        <taxon>Sphingomonadales</taxon>
        <taxon>Sphingomonadaceae</taxon>
        <taxon>Sphingomonas</taxon>
    </lineage>
</organism>
<dbReference type="RefSeq" id="WP_069204955.1">
    <property type="nucleotide sequence ID" value="NZ_CP014168.1"/>
</dbReference>
<dbReference type="Proteomes" id="UP000094256">
    <property type="component" value="Chromosome"/>
</dbReference>
<dbReference type="EMBL" id="CP014168">
    <property type="protein sequence ID" value="AOH84397.1"/>
    <property type="molecule type" value="Genomic_DNA"/>
</dbReference>
<dbReference type="AlphaFoldDB" id="A0A1B3ZAF0"/>
<name>A0A1B3ZAF0_9SPHN</name>
<protein>
    <submittedName>
        <fullName evidence="1">Uncharacterized protein</fullName>
    </submittedName>
</protein>
<dbReference type="STRING" id="1560345.AWL63_10890"/>
<dbReference type="KEGG" id="span:AWL63_10890"/>
<evidence type="ECO:0000313" key="2">
    <source>
        <dbReference type="Proteomes" id="UP000094256"/>
    </source>
</evidence>
<gene>
    <name evidence="1" type="ORF">AWL63_10890</name>
</gene>
<accession>A0A1B3ZAF0</accession>